<feature type="region of interest" description="Disordered" evidence="1">
    <location>
        <begin position="1"/>
        <end position="104"/>
    </location>
</feature>
<dbReference type="EMBL" id="HBUE01235297">
    <property type="protein sequence ID" value="CAG6546880.1"/>
    <property type="molecule type" value="Transcribed_RNA"/>
</dbReference>
<dbReference type="AlphaFoldDB" id="A0A8D8N0D5"/>
<proteinExistence type="predicted"/>
<accession>A0A8D8N0D5</accession>
<sequence>MGNATCRNRRRWLAARTPSRTSHRPNLRQPEGPTFDHRRSSPVRHALQHPTQHQSTPPNLPPQHPKLQLHQPNRLNAGLIPTPQPRNPQLHHLRRGRLPPPSQL</sequence>
<name>A0A8D8N0D5_CULPI</name>
<evidence type="ECO:0000256" key="1">
    <source>
        <dbReference type="SAM" id="MobiDB-lite"/>
    </source>
</evidence>
<organism evidence="2">
    <name type="scientific">Culex pipiens</name>
    <name type="common">House mosquito</name>
    <dbReference type="NCBI Taxonomy" id="7175"/>
    <lineage>
        <taxon>Eukaryota</taxon>
        <taxon>Metazoa</taxon>
        <taxon>Ecdysozoa</taxon>
        <taxon>Arthropoda</taxon>
        <taxon>Hexapoda</taxon>
        <taxon>Insecta</taxon>
        <taxon>Pterygota</taxon>
        <taxon>Neoptera</taxon>
        <taxon>Endopterygota</taxon>
        <taxon>Diptera</taxon>
        <taxon>Nematocera</taxon>
        <taxon>Culicoidea</taxon>
        <taxon>Culicidae</taxon>
        <taxon>Culicinae</taxon>
        <taxon>Culicini</taxon>
        <taxon>Culex</taxon>
        <taxon>Culex</taxon>
    </lineage>
</organism>
<reference evidence="2" key="1">
    <citation type="submission" date="2021-05" db="EMBL/GenBank/DDBJ databases">
        <authorList>
            <person name="Alioto T."/>
            <person name="Alioto T."/>
            <person name="Gomez Garrido J."/>
        </authorList>
    </citation>
    <scope>NUCLEOTIDE SEQUENCE</scope>
</reference>
<dbReference type="EMBL" id="HBUE01342208">
    <property type="protein sequence ID" value="CAG6599063.1"/>
    <property type="molecule type" value="Transcribed_RNA"/>
</dbReference>
<evidence type="ECO:0000313" key="2">
    <source>
        <dbReference type="EMBL" id="CAG6546880.1"/>
    </source>
</evidence>
<dbReference type="EMBL" id="HBUE01235298">
    <property type="protein sequence ID" value="CAG6546882.1"/>
    <property type="molecule type" value="Transcribed_RNA"/>
</dbReference>
<dbReference type="EMBL" id="HBUE01342209">
    <property type="protein sequence ID" value="CAG6599065.1"/>
    <property type="molecule type" value="Transcribed_RNA"/>
</dbReference>
<protein>
    <submittedName>
        <fullName evidence="2">(northern house mosquito) hypothetical protein</fullName>
    </submittedName>
</protein>